<keyword evidence="7" id="KW-1185">Reference proteome</keyword>
<comment type="caution">
    <text evidence="6">The sequence shown here is derived from an EMBL/GenBank/DDBJ whole genome shotgun (WGS) entry which is preliminary data.</text>
</comment>
<comment type="similarity">
    <text evidence="1">Belongs to the glycosyltransferase 2 family.</text>
</comment>
<dbReference type="Gene3D" id="3.90.550.10">
    <property type="entry name" value="Spore Coat Polysaccharide Biosynthesis Protein SpsA, Chain A"/>
    <property type="match status" value="1"/>
</dbReference>
<evidence type="ECO:0000259" key="5">
    <source>
        <dbReference type="Pfam" id="PF00535"/>
    </source>
</evidence>
<protein>
    <submittedName>
        <fullName evidence="6">Glycosyltransferase</fullName>
    </submittedName>
</protein>
<feature type="domain" description="Glycosyltransferase 2-like" evidence="5">
    <location>
        <begin position="166"/>
        <end position="340"/>
    </location>
</feature>
<dbReference type="Gene3D" id="3.40.50.2000">
    <property type="entry name" value="Glycogen Phosphorylase B"/>
    <property type="match status" value="2"/>
</dbReference>
<keyword evidence="3" id="KW-0808">Transferase</keyword>
<evidence type="ECO:0000256" key="1">
    <source>
        <dbReference type="ARBA" id="ARBA00006739"/>
    </source>
</evidence>
<accession>A0A934ILD4</accession>
<proteinExistence type="inferred from homology"/>
<dbReference type="InterPro" id="IPR029044">
    <property type="entry name" value="Nucleotide-diphossugar_trans"/>
</dbReference>
<organism evidence="6 7">
    <name type="scientific">Acuticoccus mangrovi</name>
    <dbReference type="NCBI Taxonomy" id="2796142"/>
    <lineage>
        <taxon>Bacteria</taxon>
        <taxon>Pseudomonadati</taxon>
        <taxon>Pseudomonadota</taxon>
        <taxon>Alphaproteobacteria</taxon>
        <taxon>Hyphomicrobiales</taxon>
        <taxon>Amorphaceae</taxon>
        <taxon>Acuticoccus</taxon>
    </lineage>
</organism>
<dbReference type="Pfam" id="PF00535">
    <property type="entry name" value="Glycos_transf_2"/>
    <property type="match status" value="1"/>
</dbReference>
<evidence type="ECO:0000256" key="2">
    <source>
        <dbReference type="ARBA" id="ARBA00022676"/>
    </source>
</evidence>
<keyword evidence="2" id="KW-0328">Glycosyltransferase</keyword>
<dbReference type="PANTHER" id="PTHR43179">
    <property type="entry name" value="RHAMNOSYLTRANSFERASE WBBL"/>
    <property type="match status" value="1"/>
</dbReference>
<gene>
    <name evidence="6" type="ORF">JCR33_02310</name>
</gene>
<reference evidence="6" key="1">
    <citation type="submission" date="2020-12" db="EMBL/GenBank/DDBJ databases">
        <title>Bacterial taxonomy.</title>
        <authorList>
            <person name="Pan X."/>
        </authorList>
    </citation>
    <scope>NUCLEOTIDE SEQUENCE</scope>
    <source>
        <strain evidence="6">B2012</strain>
    </source>
</reference>
<dbReference type="AlphaFoldDB" id="A0A934ILD4"/>
<evidence type="ECO:0000313" key="6">
    <source>
        <dbReference type="EMBL" id="MBJ3774501.1"/>
    </source>
</evidence>
<feature type="region of interest" description="Disordered" evidence="4">
    <location>
        <begin position="831"/>
        <end position="865"/>
    </location>
</feature>
<sequence>MALTLSFLSTLREYLPFLVRPRSTWLHLRWYWKGRKYRRIRRDIHKDFDDNFYLSTYPEVRRLRIGPVRHYILVGWKEGKDPSETFSTTAYLEMYHDVGTLGVNPFQHYLTHGRQEGRIATVSKARQRTLERPSTPFELPPVPAADVWAALPKRLIDPPTAPAVNVVIPVYKSLPHVATTLHSVLAAHNETPFECLVVDDCSPEPEVSALLARLAASGHIRLIVNETNRGFVASVNRGMAENPNRDVIILNADTKVHEGWIDRLMTPLRDDPRIATVTPLSNNATIASYPHTATDNDYELEVDSATLDRLAARANGSTVVDVPTGVGFCMAIRRTALAEVGLFDEETFGLGYGEECDFCMRALKVGWRNVMATGVYVRHYGSASFGASQVARSQKAQALLAAKHPDYAGRVARHIAADPVLPSRVLFDVARLAEALGSVSVLFFSHTRGGGVETFLENTRLSLLENGFADIVSRGVVIQTQREGFIQVAAFDGRPLPYLPNLESLNLERHKDFLERIIAILDPELCHMNSFAGLSVPSIARLIEALTASNRPYWHVWHDHQPLCPRLTFLDAEDRYCGETDVSRCVPCLAATTAPFEWVRISDWRDRFRAYLANAEVVSAPSEEAALRARRLVDVSKVKVHPHPEPHLLDVKPLQKPTQSDGKRHILILGAIGPHKGAYLLHAMLQDIAHRNLPLHLEVVGYTSMREIRTGKSVTVHGRYHGDAAAVRRIEEIKPDLCLVSSIWPETYVFTLSVALALHLPTVSFDLGAQAERIRDYGRGVVLERHLMEDPVALNNALLGFDLDELWSLPARVDWAKACPLTEHFKALRRGPTPAEAAHPGAQTAANQNVDIPAQSADPRVAPLS</sequence>
<dbReference type="InterPro" id="IPR001173">
    <property type="entry name" value="Glyco_trans_2-like"/>
</dbReference>
<dbReference type="GO" id="GO:0016757">
    <property type="term" value="F:glycosyltransferase activity"/>
    <property type="evidence" value="ECO:0007669"/>
    <property type="project" value="UniProtKB-KW"/>
</dbReference>
<evidence type="ECO:0000256" key="3">
    <source>
        <dbReference type="ARBA" id="ARBA00022679"/>
    </source>
</evidence>
<dbReference type="SUPFAM" id="SSF53448">
    <property type="entry name" value="Nucleotide-diphospho-sugar transferases"/>
    <property type="match status" value="1"/>
</dbReference>
<evidence type="ECO:0000256" key="4">
    <source>
        <dbReference type="SAM" id="MobiDB-lite"/>
    </source>
</evidence>
<dbReference type="SUPFAM" id="SSF53756">
    <property type="entry name" value="UDP-Glycosyltransferase/glycogen phosphorylase"/>
    <property type="match status" value="1"/>
</dbReference>
<dbReference type="Proteomes" id="UP000609531">
    <property type="component" value="Unassembled WGS sequence"/>
</dbReference>
<dbReference type="EMBL" id="JAEKJA010000001">
    <property type="protein sequence ID" value="MBJ3774501.1"/>
    <property type="molecule type" value="Genomic_DNA"/>
</dbReference>
<evidence type="ECO:0000313" key="7">
    <source>
        <dbReference type="Proteomes" id="UP000609531"/>
    </source>
</evidence>
<name>A0A934ILD4_9HYPH</name>
<dbReference type="PANTHER" id="PTHR43179:SF12">
    <property type="entry name" value="GALACTOFURANOSYLTRANSFERASE GLFT2"/>
    <property type="match status" value="1"/>
</dbReference>